<protein>
    <recommendedName>
        <fullName evidence="2">phosphoribosylaminoimidazolesuccinocarboxamide synthase</fullName>
        <ecNumber evidence="2">6.3.2.6</ecNumber>
    </recommendedName>
</protein>
<evidence type="ECO:0000256" key="1">
    <source>
        <dbReference type="ARBA" id="ARBA00004672"/>
    </source>
</evidence>
<evidence type="ECO:0000256" key="4">
    <source>
        <dbReference type="ARBA" id="ARBA00022741"/>
    </source>
</evidence>
<dbReference type="InterPro" id="IPR028923">
    <property type="entry name" value="SAICAR_synt/ADE2_N"/>
</dbReference>
<feature type="domain" description="SAICAR synthetase/ADE2 N-terminal" evidence="7">
    <location>
        <begin position="3"/>
        <end position="70"/>
    </location>
</feature>
<keyword evidence="3 8" id="KW-0436">Ligase</keyword>
<evidence type="ECO:0000256" key="5">
    <source>
        <dbReference type="ARBA" id="ARBA00022755"/>
    </source>
</evidence>
<dbReference type="EMBL" id="VSSQ01107858">
    <property type="protein sequence ID" value="MPN46849.1"/>
    <property type="molecule type" value="Genomic_DNA"/>
</dbReference>
<dbReference type="SUPFAM" id="SSF56104">
    <property type="entry name" value="SAICAR synthase-like"/>
    <property type="match status" value="1"/>
</dbReference>
<sequence>MYDRYIIIADTKFEFGINDYGEIILIDEVLTPDSSRFWMLDDYNQGKKPMNFDKQILRDYLESIKWNKQPPPPIVPKEVIEKTFEKYQFALNAITK</sequence>
<dbReference type="PANTHER" id="PTHR43700">
    <property type="entry name" value="PHOSPHORIBOSYLAMINOIMIDAZOLE-SUCCINOCARBOXAMIDE SYNTHASE"/>
    <property type="match status" value="1"/>
</dbReference>
<dbReference type="AlphaFoldDB" id="A0A645I8V9"/>
<dbReference type="GO" id="GO:0005524">
    <property type="term" value="F:ATP binding"/>
    <property type="evidence" value="ECO:0007669"/>
    <property type="project" value="UniProtKB-KW"/>
</dbReference>
<organism evidence="8">
    <name type="scientific">bioreactor metagenome</name>
    <dbReference type="NCBI Taxonomy" id="1076179"/>
    <lineage>
        <taxon>unclassified sequences</taxon>
        <taxon>metagenomes</taxon>
        <taxon>ecological metagenomes</taxon>
    </lineage>
</organism>
<dbReference type="GO" id="GO:0006189">
    <property type="term" value="P:'de novo' IMP biosynthetic process"/>
    <property type="evidence" value="ECO:0007669"/>
    <property type="project" value="UniProtKB-UniPathway"/>
</dbReference>
<evidence type="ECO:0000256" key="3">
    <source>
        <dbReference type="ARBA" id="ARBA00022598"/>
    </source>
</evidence>
<comment type="pathway">
    <text evidence="1">Purine metabolism; IMP biosynthesis via de novo pathway; 5-amino-1-(5-phospho-D-ribosyl)imidazole-4-carboxamide from 5-amino-1-(5-phospho-D-ribosyl)imidazole-4-carboxylate: step 1/2.</text>
</comment>
<name>A0A645I8V9_9ZZZZ</name>
<dbReference type="Gene3D" id="3.30.470.20">
    <property type="entry name" value="ATP-grasp fold, B domain"/>
    <property type="match status" value="1"/>
</dbReference>
<gene>
    <name evidence="8" type="primary">purC_48</name>
    <name evidence="8" type="ORF">SDC9_194448</name>
</gene>
<proteinExistence type="predicted"/>
<dbReference type="GO" id="GO:0004639">
    <property type="term" value="F:phosphoribosylaminoimidazolesuccinocarboxamide synthase activity"/>
    <property type="evidence" value="ECO:0007669"/>
    <property type="project" value="UniProtKB-EC"/>
</dbReference>
<dbReference type="PANTHER" id="PTHR43700:SF1">
    <property type="entry name" value="PHOSPHORIBOSYLAMINOIMIDAZOLE-SUCCINOCARBOXAMIDE SYNTHASE"/>
    <property type="match status" value="1"/>
</dbReference>
<keyword evidence="6" id="KW-0067">ATP-binding</keyword>
<dbReference type="GO" id="GO:0005737">
    <property type="term" value="C:cytoplasm"/>
    <property type="evidence" value="ECO:0007669"/>
    <property type="project" value="TreeGrafter"/>
</dbReference>
<evidence type="ECO:0000256" key="2">
    <source>
        <dbReference type="ARBA" id="ARBA00012217"/>
    </source>
</evidence>
<dbReference type="PROSITE" id="PS01058">
    <property type="entry name" value="SAICAR_SYNTHETASE_2"/>
    <property type="match status" value="1"/>
</dbReference>
<evidence type="ECO:0000313" key="8">
    <source>
        <dbReference type="EMBL" id="MPN46849.1"/>
    </source>
</evidence>
<dbReference type="EC" id="6.3.2.6" evidence="2"/>
<dbReference type="InterPro" id="IPR018236">
    <property type="entry name" value="SAICAR_synthetase_CS"/>
</dbReference>
<keyword evidence="4" id="KW-0547">Nucleotide-binding</keyword>
<reference evidence="8" key="1">
    <citation type="submission" date="2019-08" db="EMBL/GenBank/DDBJ databases">
        <authorList>
            <person name="Kucharzyk K."/>
            <person name="Murdoch R.W."/>
            <person name="Higgins S."/>
            <person name="Loffler F."/>
        </authorList>
    </citation>
    <scope>NUCLEOTIDE SEQUENCE</scope>
</reference>
<keyword evidence="5" id="KW-0658">Purine biosynthesis</keyword>
<dbReference type="Pfam" id="PF01259">
    <property type="entry name" value="SAICAR_synt"/>
    <property type="match status" value="1"/>
</dbReference>
<dbReference type="UniPathway" id="UPA00074">
    <property type="reaction ID" value="UER00131"/>
</dbReference>
<evidence type="ECO:0000256" key="6">
    <source>
        <dbReference type="ARBA" id="ARBA00022840"/>
    </source>
</evidence>
<accession>A0A645I8V9</accession>
<evidence type="ECO:0000259" key="7">
    <source>
        <dbReference type="Pfam" id="PF01259"/>
    </source>
</evidence>
<comment type="caution">
    <text evidence="8">The sequence shown here is derived from an EMBL/GenBank/DDBJ whole genome shotgun (WGS) entry which is preliminary data.</text>
</comment>